<name>A0AAE0KI31_9PEZI</name>
<organism evidence="3 4">
    <name type="scientific">Lasiosphaeria ovina</name>
    <dbReference type="NCBI Taxonomy" id="92902"/>
    <lineage>
        <taxon>Eukaryota</taxon>
        <taxon>Fungi</taxon>
        <taxon>Dikarya</taxon>
        <taxon>Ascomycota</taxon>
        <taxon>Pezizomycotina</taxon>
        <taxon>Sordariomycetes</taxon>
        <taxon>Sordariomycetidae</taxon>
        <taxon>Sordariales</taxon>
        <taxon>Lasiosphaeriaceae</taxon>
        <taxon>Lasiosphaeria</taxon>
    </lineage>
</organism>
<reference evidence="3" key="1">
    <citation type="journal article" date="2023" name="Mol. Phylogenet. Evol.">
        <title>Genome-scale phylogeny and comparative genomics of the fungal order Sordariales.</title>
        <authorList>
            <person name="Hensen N."/>
            <person name="Bonometti L."/>
            <person name="Westerberg I."/>
            <person name="Brannstrom I.O."/>
            <person name="Guillou S."/>
            <person name="Cros-Aarteil S."/>
            <person name="Calhoun S."/>
            <person name="Haridas S."/>
            <person name="Kuo A."/>
            <person name="Mondo S."/>
            <person name="Pangilinan J."/>
            <person name="Riley R."/>
            <person name="LaButti K."/>
            <person name="Andreopoulos B."/>
            <person name="Lipzen A."/>
            <person name="Chen C."/>
            <person name="Yan M."/>
            <person name="Daum C."/>
            <person name="Ng V."/>
            <person name="Clum A."/>
            <person name="Steindorff A."/>
            <person name="Ohm R.A."/>
            <person name="Martin F."/>
            <person name="Silar P."/>
            <person name="Natvig D.O."/>
            <person name="Lalanne C."/>
            <person name="Gautier V."/>
            <person name="Ament-Velasquez S.L."/>
            <person name="Kruys A."/>
            <person name="Hutchinson M.I."/>
            <person name="Powell A.J."/>
            <person name="Barry K."/>
            <person name="Miller A.N."/>
            <person name="Grigoriev I.V."/>
            <person name="Debuchy R."/>
            <person name="Gladieux P."/>
            <person name="Hiltunen Thoren M."/>
            <person name="Johannesson H."/>
        </authorList>
    </citation>
    <scope>NUCLEOTIDE SEQUENCE</scope>
    <source>
        <strain evidence="3">CBS 958.72</strain>
    </source>
</reference>
<evidence type="ECO:0000313" key="4">
    <source>
        <dbReference type="Proteomes" id="UP001287356"/>
    </source>
</evidence>
<proteinExistence type="predicted"/>
<accession>A0AAE0KI31</accession>
<comment type="caution">
    <text evidence="3">The sequence shown here is derived from an EMBL/GenBank/DDBJ whole genome shotgun (WGS) entry which is preliminary data.</text>
</comment>
<dbReference type="PANTHER" id="PTHR11895:SF7">
    <property type="entry name" value="GLUTAMYL-TRNA(GLN) AMIDOTRANSFERASE SUBUNIT A, MITOCHONDRIAL"/>
    <property type="match status" value="1"/>
</dbReference>
<dbReference type="InterPro" id="IPR023631">
    <property type="entry name" value="Amidase_dom"/>
</dbReference>
<reference evidence="3" key="2">
    <citation type="submission" date="2023-06" db="EMBL/GenBank/DDBJ databases">
        <authorList>
            <consortium name="Lawrence Berkeley National Laboratory"/>
            <person name="Haridas S."/>
            <person name="Hensen N."/>
            <person name="Bonometti L."/>
            <person name="Westerberg I."/>
            <person name="Brannstrom I.O."/>
            <person name="Guillou S."/>
            <person name="Cros-Aarteil S."/>
            <person name="Calhoun S."/>
            <person name="Kuo A."/>
            <person name="Mondo S."/>
            <person name="Pangilinan J."/>
            <person name="Riley R."/>
            <person name="Labutti K."/>
            <person name="Andreopoulos B."/>
            <person name="Lipzen A."/>
            <person name="Chen C."/>
            <person name="Yanf M."/>
            <person name="Daum C."/>
            <person name="Ng V."/>
            <person name="Clum A."/>
            <person name="Steindorff A."/>
            <person name="Ohm R."/>
            <person name="Martin F."/>
            <person name="Silar P."/>
            <person name="Natvig D."/>
            <person name="Lalanne C."/>
            <person name="Gautier V."/>
            <person name="Ament-Velasquez S.L."/>
            <person name="Kruys A."/>
            <person name="Hutchinson M.I."/>
            <person name="Powell A.J."/>
            <person name="Barry K."/>
            <person name="Miller A.N."/>
            <person name="Grigoriev I.V."/>
            <person name="Debuchy R."/>
            <person name="Gladieux P."/>
            <person name="Thoren M.H."/>
            <person name="Johannesson H."/>
        </authorList>
    </citation>
    <scope>NUCLEOTIDE SEQUENCE</scope>
    <source>
        <strain evidence="3">CBS 958.72</strain>
    </source>
</reference>
<dbReference type="InterPro" id="IPR036928">
    <property type="entry name" value="AS_sf"/>
</dbReference>
<dbReference type="EMBL" id="JAULSN010000003">
    <property type="protein sequence ID" value="KAK3376667.1"/>
    <property type="molecule type" value="Genomic_DNA"/>
</dbReference>
<dbReference type="Gene3D" id="3.90.1300.10">
    <property type="entry name" value="Amidase signature (AS) domain"/>
    <property type="match status" value="1"/>
</dbReference>
<feature type="region of interest" description="Disordered" evidence="1">
    <location>
        <begin position="113"/>
        <end position="135"/>
    </location>
</feature>
<dbReference type="Proteomes" id="UP001287356">
    <property type="component" value="Unassembled WGS sequence"/>
</dbReference>
<feature type="domain" description="Amidase" evidence="2">
    <location>
        <begin position="26"/>
        <end position="269"/>
    </location>
</feature>
<sequence>MEPYRLTATQAVSQIQAGTLTVLAYAWAHLDWELVLRRARELDAILPDERGPLHGVVVGVKDVIYTKDMPTQHNSLIYKDDAPALDTGCVTILRSSGARIFGKTTTTEFAATIASPATRNPHDPARTPGGSSAGSGAAVGDFQVPIALGTQTGGSTIRPASFNGVYALKPTWGAISREGLKIYSLTLDTLGLYARIAADLELLGGVLGLSDDETDSDRSGNSEAKGVSGMRFAVLKNPRAAFPEPGPGSQHAIAKGVALLREHGATMPAWHGTVMATDGRVAFLPESRAHRDRLDEQLAGQVENKGGFTHKARLAALGGIAALHPRVDEVLQGYEALLTPSVPDEAPVGFENTGSAAFNSVWTALHVPVVNVPGFQGENGLPRRRFTRGAPVS</sequence>
<dbReference type="GO" id="GO:0003824">
    <property type="term" value="F:catalytic activity"/>
    <property type="evidence" value="ECO:0007669"/>
    <property type="project" value="InterPro"/>
</dbReference>
<dbReference type="PANTHER" id="PTHR11895">
    <property type="entry name" value="TRANSAMIDASE"/>
    <property type="match status" value="1"/>
</dbReference>
<evidence type="ECO:0000256" key="1">
    <source>
        <dbReference type="SAM" id="MobiDB-lite"/>
    </source>
</evidence>
<evidence type="ECO:0000259" key="2">
    <source>
        <dbReference type="Pfam" id="PF01425"/>
    </source>
</evidence>
<dbReference type="SUPFAM" id="SSF75304">
    <property type="entry name" value="Amidase signature (AS) enzymes"/>
    <property type="match status" value="1"/>
</dbReference>
<keyword evidence="4" id="KW-1185">Reference proteome</keyword>
<gene>
    <name evidence="3" type="ORF">B0T24DRAFT_648511</name>
</gene>
<protein>
    <submittedName>
        <fullName evidence="3">Glutamyl-tRNA amidotransferase subunit A</fullName>
    </submittedName>
</protein>
<dbReference type="Pfam" id="PF01425">
    <property type="entry name" value="Amidase"/>
    <property type="match status" value="1"/>
</dbReference>
<evidence type="ECO:0000313" key="3">
    <source>
        <dbReference type="EMBL" id="KAK3376667.1"/>
    </source>
</evidence>
<dbReference type="AlphaFoldDB" id="A0AAE0KI31"/>
<dbReference type="InterPro" id="IPR000120">
    <property type="entry name" value="Amidase"/>
</dbReference>